<keyword evidence="6" id="KW-0547">Nucleotide-binding</keyword>
<dbReference type="Gene3D" id="3.90.80.10">
    <property type="entry name" value="Inorganic pyrophosphatase"/>
    <property type="match status" value="1"/>
</dbReference>
<evidence type="ECO:0000256" key="7">
    <source>
        <dbReference type="ARBA" id="ARBA00022777"/>
    </source>
</evidence>
<dbReference type="EMBL" id="HBIO01024665">
    <property type="protein sequence ID" value="CAE0474084.1"/>
    <property type="molecule type" value="Transcribed_RNA"/>
</dbReference>
<evidence type="ECO:0000256" key="6">
    <source>
        <dbReference type="ARBA" id="ARBA00022741"/>
    </source>
</evidence>
<dbReference type="InterPro" id="IPR008162">
    <property type="entry name" value="Pyrophosphatase"/>
</dbReference>
<evidence type="ECO:0000313" key="15">
    <source>
        <dbReference type="EMBL" id="CAE0474084.1"/>
    </source>
</evidence>
<dbReference type="InterPro" id="IPR002891">
    <property type="entry name" value="APS"/>
</dbReference>
<dbReference type="Pfam" id="PF01583">
    <property type="entry name" value="APS_kinase"/>
    <property type="match status" value="1"/>
</dbReference>
<evidence type="ECO:0000256" key="2">
    <source>
        <dbReference type="ARBA" id="ARBA00004678"/>
    </source>
</evidence>
<evidence type="ECO:0000259" key="13">
    <source>
        <dbReference type="Pfam" id="PF01747"/>
    </source>
</evidence>
<evidence type="ECO:0000259" key="14">
    <source>
        <dbReference type="Pfam" id="PF14306"/>
    </source>
</evidence>
<feature type="domain" description="Sulphate adenylyltransferase catalytic" evidence="13">
    <location>
        <begin position="604"/>
        <end position="823"/>
    </location>
</feature>
<dbReference type="Gene3D" id="3.10.400.10">
    <property type="entry name" value="Sulfate adenylyltransferase"/>
    <property type="match status" value="1"/>
</dbReference>
<dbReference type="PANTHER" id="PTHR11055">
    <property type="entry name" value="BIFUNCTIONAL 3'-PHOSPHOADENOSINE 5'-PHOSPHOSULFATE SYNTHASE"/>
    <property type="match status" value="1"/>
</dbReference>
<dbReference type="SUPFAM" id="SSF52540">
    <property type="entry name" value="P-loop containing nucleoside triphosphate hydrolases"/>
    <property type="match status" value="1"/>
</dbReference>
<feature type="domain" description="APS kinase" evidence="12">
    <location>
        <begin position="217"/>
        <end position="369"/>
    </location>
</feature>
<organism evidence="15">
    <name type="scientific">Chaetoceros debilis</name>
    <dbReference type="NCBI Taxonomy" id="122233"/>
    <lineage>
        <taxon>Eukaryota</taxon>
        <taxon>Sar</taxon>
        <taxon>Stramenopiles</taxon>
        <taxon>Ochrophyta</taxon>
        <taxon>Bacillariophyta</taxon>
        <taxon>Coscinodiscophyceae</taxon>
        <taxon>Chaetocerotophycidae</taxon>
        <taxon>Chaetocerotales</taxon>
        <taxon>Chaetocerotaceae</taxon>
        <taxon>Chaetoceros</taxon>
    </lineage>
</organism>
<dbReference type="AlphaFoldDB" id="A0A7S3VDH7"/>
<evidence type="ECO:0000256" key="4">
    <source>
        <dbReference type="ARBA" id="ARBA00022679"/>
    </source>
</evidence>
<gene>
    <name evidence="15" type="ORF">CDEB00056_LOCUS18937</name>
</gene>
<accession>A0A7S3VDH7</accession>
<dbReference type="SUPFAM" id="SSF88697">
    <property type="entry name" value="PUA domain-like"/>
    <property type="match status" value="1"/>
</dbReference>
<dbReference type="Pfam" id="PF01747">
    <property type="entry name" value="ATP-sulfurylase"/>
    <property type="match status" value="1"/>
</dbReference>
<dbReference type="PROSITE" id="PS00387">
    <property type="entry name" value="PPASE"/>
    <property type="match status" value="1"/>
</dbReference>
<comment type="cofactor">
    <cofactor evidence="1">
        <name>Mg(2+)</name>
        <dbReference type="ChEBI" id="CHEBI:18420"/>
    </cofactor>
</comment>
<dbReference type="Gene3D" id="3.40.50.620">
    <property type="entry name" value="HUPs"/>
    <property type="match status" value="1"/>
</dbReference>
<dbReference type="HAMAP" id="MF_00065">
    <property type="entry name" value="Adenylyl_sulf_kinase"/>
    <property type="match status" value="1"/>
</dbReference>
<evidence type="ECO:0000259" key="12">
    <source>
        <dbReference type="Pfam" id="PF01583"/>
    </source>
</evidence>
<feature type="compositionally biased region" description="Low complexity" evidence="11">
    <location>
        <begin position="138"/>
        <end position="160"/>
    </location>
</feature>
<name>A0A7S3VDH7_9STRA</name>
<reference evidence="15" key="1">
    <citation type="submission" date="2021-01" db="EMBL/GenBank/DDBJ databases">
        <authorList>
            <person name="Corre E."/>
            <person name="Pelletier E."/>
            <person name="Niang G."/>
            <person name="Scheremetjew M."/>
            <person name="Finn R."/>
            <person name="Kale V."/>
            <person name="Holt S."/>
            <person name="Cochrane G."/>
            <person name="Meng A."/>
            <person name="Brown T."/>
            <person name="Cohen L."/>
        </authorList>
    </citation>
    <scope>NUCLEOTIDE SEQUENCE</scope>
    <source>
        <strain evidence="15">MM31A-1</strain>
    </source>
</reference>
<evidence type="ECO:0000256" key="3">
    <source>
        <dbReference type="ARBA" id="ARBA00006220"/>
    </source>
</evidence>
<dbReference type="GO" id="GO:0004427">
    <property type="term" value="F:inorganic diphosphate phosphatase activity"/>
    <property type="evidence" value="ECO:0007669"/>
    <property type="project" value="InterPro"/>
</dbReference>
<dbReference type="GO" id="GO:0004020">
    <property type="term" value="F:adenylylsulfate kinase activity"/>
    <property type="evidence" value="ECO:0007669"/>
    <property type="project" value="InterPro"/>
</dbReference>
<evidence type="ECO:0000256" key="11">
    <source>
        <dbReference type="SAM" id="MobiDB-lite"/>
    </source>
</evidence>
<comment type="similarity">
    <text evidence="3">Belongs to the PPase family.</text>
</comment>
<dbReference type="PANTHER" id="PTHR11055:SF1">
    <property type="entry name" value="PAPS SYNTHETASE, ISOFORM D"/>
    <property type="match status" value="1"/>
</dbReference>
<dbReference type="GO" id="GO:0005737">
    <property type="term" value="C:cytoplasm"/>
    <property type="evidence" value="ECO:0007669"/>
    <property type="project" value="InterPro"/>
</dbReference>
<dbReference type="InterPro" id="IPR015947">
    <property type="entry name" value="PUA-like_sf"/>
</dbReference>
<dbReference type="GO" id="GO:0004781">
    <property type="term" value="F:sulfate adenylyltransferase (ATP) activity"/>
    <property type="evidence" value="ECO:0007669"/>
    <property type="project" value="InterPro"/>
</dbReference>
<dbReference type="Pfam" id="PF00719">
    <property type="entry name" value="Pyrophosphatase"/>
    <property type="match status" value="1"/>
</dbReference>
<proteinExistence type="inferred from homology"/>
<dbReference type="Pfam" id="PF14306">
    <property type="entry name" value="PUA_2"/>
    <property type="match status" value="1"/>
</dbReference>
<dbReference type="GO" id="GO:0005524">
    <property type="term" value="F:ATP binding"/>
    <property type="evidence" value="ECO:0007669"/>
    <property type="project" value="UniProtKB-KW"/>
</dbReference>
<evidence type="ECO:0000256" key="1">
    <source>
        <dbReference type="ARBA" id="ARBA00001946"/>
    </source>
</evidence>
<evidence type="ECO:0000256" key="5">
    <source>
        <dbReference type="ARBA" id="ARBA00022723"/>
    </source>
</evidence>
<dbReference type="InterPro" id="IPR025980">
    <property type="entry name" value="ATP-Sase_PUA-like_dom"/>
</dbReference>
<sequence>MAKYAYAPLSVEDGVGRRRNSNQSRFAQQQMDDEESDRVVNERMPMCVGVCVLMAIVYVLSRSGAAQSQSSNGPGSGGNPLPADPNVSNNNSASKSASAAVNTVVLDDHATSSSTASSASASFDYSKCPEADCPKCPSTSTSSAGTFSTSSSSSSSSSSSNCDGLVDPSTVDMGALRAHALASTPPHIIECSAANDGEDQSACHLPAETRYAALGQKGATLWMTGCSGAGKTTIATALEDRLVKEYGKHVYRLDGDNLRTGINRDLSFSEADRAESVRRTGEIATLFADSGVITLVGLISPYRSDRDEARKRHEDQGIPFYEIFLDVPVEELKKRDPKGQYARVESGELKHFTCIDDPYEEPLSPELTLKTHELAIEESADLLFQMLEKDGVLIGAPKLTPPGVGLPNPDGDEIIDLHVPAHLKVERTIEASTLPKVLITDMDLNWLQVIGEGWASPLKGFMREGTLLETLHFNSILVDPFNVTGNANRHERQTNFETFTDHQPPQRVSMSVPITLSATSFTVDSITESKKRDVALVTQMGKTVAILRDVEVYANRKEEIVTRMFGAIDMDHPYISHIYSGGDYLLGGEIELLDRIRYNDGLDKWRKTASELMTEFQAKGADTVYAFQTRNPTHAGHAYLMRSAGEDLKSQGYKKPVLWLSPLGGWTKSDDVPLDVRVKQHEKVLEAGLTHPGGLDPDATVMAIWPSPMVYAGPTEVQFHAKSRRSAGASYFVVGRDPAGMKGSPNAVAHPDDDLYDGDHGRYVLQNSPGIDNMKMLSFVKVMYDVSDNVMKVPDESRMEDFISISGSKMRLLARNGATPCSKTNIPTDLVEANCVPQGFMVPSGWEGVVDYYKNVDDAERWIPWSRPVVDAGPLADSKTETFNKLGSTSFYLRHKEYDSFWHDIPLRPVNNDVKIINFVVEIPMYMTAKMEVQKGIKNNVITQDTNKDGSPRYYTYGTPFFNYGLIPQTWEDPSLKSPQGNGGDNDPLDVMEIGEGPLKMGSINPCKVLGSLELIDEGETDHKIICIVLSDPDANRINSMGDLDAVKPGTTARLIDWLKRYKTSDGKPENSLAQDVPTSVEEALDIIEETHQRWRRLCGHGGGSDGNTFISEAGDFWLGTPSCRGVE</sequence>
<feature type="compositionally biased region" description="Polar residues" evidence="11">
    <location>
        <begin position="21"/>
        <end position="30"/>
    </location>
</feature>
<evidence type="ECO:0000256" key="8">
    <source>
        <dbReference type="ARBA" id="ARBA00022801"/>
    </source>
</evidence>
<feature type="region of interest" description="Disordered" evidence="11">
    <location>
        <begin position="66"/>
        <end position="95"/>
    </location>
</feature>
<keyword evidence="7" id="KW-0418">Kinase</keyword>
<feature type="region of interest" description="Disordered" evidence="11">
    <location>
        <begin position="138"/>
        <end position="164"/>
    </location>
</feature>
<keyword evidence="10" id="KW-0460">Magnesium</keyword>
<feature type="region of interest" description="Disordered" evidence="11">
    <location>
        <begin position="15"/>
        <end position="38"/>
    </location>
</feature>
<comment type="pathway">
    <text evidence="2">Sulfur metabolism.</text>
</comment>
<evidence type="ECO:0008006" key="16">
    <source>
        <dbReference type="Google" id="ProtNLM"/>
    </source>
</evidence>
<dbReference type="NCBIfam" id="TIGR00455">
    <property type="entry name" value="apsK"/>
    <property type="match status" value="1"/>
</dbReference>
<dbReference type="CDD" id="cd02027">
    <property type="entry name" value="APSK"/>
    <property type="match status" value="1"/>
</dbReference>
<dbReference type="InterPro" id="IPR024951">
    <property type="entry name" value="Sulfurylase_cat_dom"/>
</dbReference>
<dbReference type="CDD" id="cd00412">
    <property type="entry name" value="pyrophosphatase"/>
    <property type="match status" value="1"/>
</dbReference>
<dbReference type="InterPro" id="IPR036649">
    <property type="entry name" value="Pyrophosphatase_sf"/>
</dbReference>
<dbReference type="NCBIfam" id="NF003013">
    <property type="entry name" value="PRK03846.1"/>
    <property type="match status" value="1"/>
</dbReference>
<dbReference type="InterPro" id="IPR059117">
    <property type="entry name" value="APS_kinase_dom"/>
</dbReference>
<dbReference type="Gene3D" id="3.40.50.300">
    <property type="entry name" value="P-loop containing nucleotide triphosphate hydrolases"/>
    <property type="match status" value="1"/>
</dbReference>
<evidence type="ECO:0000256" key="10">
    <source>
        <dbReference type="ARBA" id="ARBA00022842"/>
    </source>
</evidence>
<feature type="domain" description="ATP-sulfurylase PUA-like" evidence="14">
    <location>
        <begin position="408"/>
        <end position="594"/>
    </location>
</feature>
<feature type="compositionally biased region" description="Low complexity" evidence="11">
    <location>
        <begin position="86"/>
        <end position="95"/>
    </location>
</feature>
<dbReference type="GO" id="GO:0000103">
    <property type="term" value="P:sulfate assimilation"/>
    <property type="evidence" value="ECO:0007669"/>
    <property type="project" value="InterPro"/>
</dbReference>
<dbReference type="InterPro" id="IPR027417">
    <property type="entry name" value="P-loop_NTPase"/>
</dbReference>
<dbReference type="SUPFAM" id="SSF52374">
    <property type="entry name" value="Nucleotidylyl transferase"/>
    <property type="match status" value="1"/>
</dbReference>
<keyword evidence="5" id="KW-0479">Metal-binding</keyword>
<keyword evidence="8" id="KW-0378">Hydrolase</keyword>
<keyword evidence="4" id="KW-0808">Transferase</keyword>
<dbReference type="InterPro" id="IPR014729">
    <property type="entry name" value="Rossmann-like_a/b/a_fold"/>
</dbReference>
<evidence type="ECO:0000256" key="9">
    <source>
        <dbReference type="ARBA" id="ARBA00022840"/>
    </source>
</evidence>
<dbReference type="GO" id="GO:0000287">
    <property type="term" value="F:magnesium ion binding"/>
    <property type="evidence" value="ECO:0007669"/>
    <property type="project" value="InterPro"/>
</dbReference>
<keyword evidence="9" id="KW-0067">ATP-binding</keyword>
<dbReference type="SUPFAM" id="SSF50324">
    <property type="entry name" value="Inorganic pyrophosphatase"/>
    <property type="match status" value="1"/>
</dbReference>
<protein>
    <recommendedName>
        <fullName evidence="16">Inorganic diphosphatase</fullName>
    </recommendedName>
</protein>
<dbReference type="GO" id="GO:0006796">
    <property type="term" value="P:phosphate-containing compound metabolic process"/>
    <property type="evidence" value="ECO:0007669"/>
    <property type="project" value="InterPro"/>
</dbReference>